<organism evidence="4 5">
    <name type="scientific">Paenibacillus bovis</name>
    <dbReference type="NCBI Taxonomy" id="1616788"/>
    <lineage>
        <taxon>Bacteria</taxon>
        <taxon>Bacillati</taxon>
        <taxon>Bacillota</taxon>
        <taxon>Bacilli</taxon>
        <taxon>Bacillales</taxon>
        <taxon>Paenibacillaceae</taxon>
        <taxon>Paenibacillus</taxon>
    </lineage>
</organism>
<reference evidence="5" key="1">
    <citation type="submission" date="2015-10" db="EMBL/GenBank/DDBJ databases">
        <title>Genome of Paenibacillus bovis sp. nov.</title>
        <authorList>
            <person name="Wu Z."/>
            <person name="Gao C."/>
            <person name="Liu Z."/>
            <person name="Zheng H."/>
        </authorList>
    </citation>
    <scope>NUCLEOTIDE SEQUENCE [LARGE SCALE GENOMIC DNA]</scope>
    <source>
        <strain evidence="5">BD3526</strain>
    </source>
</reference>
<keyword evidence="1" id="KW-0175">Coiled coil</keyword>
<feature type="coiled-coil region" evidence="1">
    <location>
        <begin position="105"/>
        <end position="160"/>
    </location>
</feature>
<name>A0A172ZG15_9BACL</name>
<protein>
    <recommendedName>
        <fullName evidence="3">Copper amine oxidase-like N-terminal domain-containing protein</fullName>
    </recommendedName>
</protein>
<dbReference type="KEGG" id="pbv:AR543_11525"/>
<evidence type="ECO:0000313" key="4">
    <source>
        <dbReference type="EMBL" id="ANF96576.1"/>
    </source>
</evidence>
<keyword evidence="5" id="KW-1185">Reference proteome</keyword>
<dbReference type="Pfam" id="PF07833">
    <property type="entry name" value="Cu_amine_oxidN1"/>
    <property type="match status" value="1"/>
</dbReference>
<evidence type="ECO:0000256" key="2">
    <source>
        <dbReference type="SAM" id="SignalP"/>
    </source>
</evidence>
<dbReference type="Gene3D" id="3.30.457.10">
    <property type="entry name" value="Copper amine oxidase-like, N-terminal domain"/>
    <property type="match status" value="1"/>
</dbReference>
<dbReference type="Gene3D" id="1.20.5.340">
    <property type="match status" value="1"/>
</dbReference>
<feature type="signal peptide" evidence="2">
    <location>
        <begin position="1"/>
        <end position="24"/>
    </location>
</feature>
<reference evidence="4 5" key="2">
    <citation type="journal article" date="2016" name="Int. J. Syst. Evol. Microbiol.">
        <title>Paenibacillus bovis sp. nov., isolated from raw yak (Bos grunniens) milk.</title>
        <authorList>
            <person name="Gao C."/>
            <person name="Han J."/>
            <person name="Liu Z."/>
            <person name="Xu X."/>
            <person name="Hang F."/>
            <person name="Wu Z."/>
        </authorList>
    </citation>
    <scope>NUCLEOTIDE SEQUENCE [LARGE SCALE GENOMIC DNA]</scope>
    <source>
        <strain evidence="4 5">BD3526</strain>
    </source>
</reference>
<dbReference type="STRING" id="1616788.AR543_11525"/>
<keyword evidence="2" id="KW-0732">Signal</keyword>
<dbReference type="OrthoDB" id="9780101at2"/>
<evidence type="ECO:0000259" key="3">
    <source>
        <dbReference type="Pfam" id="PF07833"/>
    </source>
</evidence>
<proteinExistence type="predicted"/>
<evidence type="ECO:0000256" key="1">
    <source>
        <dbReference type="SAM" id="Coils"/>
    </source>
</evidence>
<accession>A0A172ZG15</accession>
<sequence>MKLNKKPVIIATVSALAISGSIFANSTYASQATQQLKAAYNNIKVMYNSKEVAIDPAYEPFMVNGTTYIPLRMMGDAFDKKVTWDNTNKIVGVTDNTPAIPQTTVDALNTQIQSLQTQLTTANSQITAKDASITDLNNQIATLKKENEKLNDEIDDKGGSSSTTMTRLEKDLNSEYGDYKGTGADIDLSGSSSKVKVTITVNENSWNDTSTSNRNKLLQGIADDIRDNRSYDRADITGSVINKNSKTLITFKTNSSGTVVLGSTVNITDLQKQLNDNFGTYQGIKLSIEISNDDDESVVFRVYVNKSDWNSLSSYQTRNLLNSIASDIDKAYGNLGFDIYGFVYDSSNRSSVIQRYE</sequence>
<evidence type="ECO:0000313" key="5">
    <source>
        <dbReference type="Proteomes" id="UP000078148"/>
    </source>
</evidence>
<dbReference type="EMBL" id="CP013023">
    <property type="protein sequence ID" value="ANF96576.1"/>
    <property type="molecule type" value="Genomic_DNA"/>
</dbReference>
<dbReference type="InterPro" id="IPR036582">
    <property type="entry name" value="Mao_N_sf"/>
</dbReference>
<dbReference type="RefSeq" id="WP_060534545.1">
    <property type="nucleotide sequence ID" value="NZ_CP013023.1"/>
</dbReference>
<dbReference type="AlphaFoldDB" id="A0A172ZG15"/>
<dbReference type="InterPro" id="IPR012854">
    <property type="entry name" value="Cu_amine_oxidase-like_N"/>
</dbReference>
<dbReference type="SUPFAM" id="SSF55383">
    <property type="entry name" value="Copper amine oxidase, domain N"/>
    <property type="match status" value="1"/>
</dbReference>
<gene>
    <name evidence="4" type="ORF">AR543_11525</name>
</gene>
<dbReference type="Proteomes" id="UP000078148">
    <property type="component" value="Chromosome"/>
</dbReference>
<feature type="chain" id="PRO_5039449332" description="Copper amine oxidase-like N-terminal domain-containing protein" evidence="2">
    <location>
        <begin position="25"/>
        <end position="357"/>
    </location>
</feature>
<feature type="domain" description="Copper amine oxidase-like N-terminal" evidence="3">
    <location>
        <begin position="30"/>
        <end position="91"/>
    </location>
</feature>